<dbReference type="RefSeq" id="WP_244173511.1">
    <property type="nucleotide sequence ID" value="NZ_FCOI02000031.1"/>
</dbReference>
<feature type="compositionally biased region" description="Polar residues" evidence="1">
    <location>
        <begin position="70"/>
        <end position="90"/>
    </location>
</feature>
<gene>
    <name evidence="2" type="ORF">AWB76_06319</name>
</gene>
<feature type="region of interest" description="Disordered" evidence="1">
    <location>
        <begin position="66"/>
        <end position="90"/>
    </location>
</feature>
<reference evidence="3" key="1">
    <citation type="submission" date="2016-01" db="EMBL/GenBank/DDBJ databases">
        <authorList>
            <person name="Peeters Charlotte."/>
        </authorList>
    </citation>
    <scope>NUCLEOTIDE SEQUENCE [LARGE SCALE GENOMIC DNA]</scope>
</reference>
<protein>
    <submittedName>
        <fullName evidence="2">Bacteriophage Mu Gp45 protein</fullName>
    </submittedName>
</protein>
<dbReference type="EMBL" id="FCOI02000031">
    <property type="protein sequence ID" value="SAK88364.1"/>
    <property type="molecule type" value="Genomic_DNA"/>
</dbReference>
<evidence type="ECO:0000313" key="2">
    <source>
        <dbReference type="EMBL" id="SAK88364.1"/>
    </source>
</evidence>
<dbReference type="STRING" id="1777137.AWB76_06319"/>
<name>A0A158D125_9BURK</name>
<organism evidence="2 3">
    <name type="scientific">Caballeronia temeraria</name>
    <dbReference type="NCBI Taxonomy" id="1777137"/>
    <lineage>
        <taxon>Bacteria</taxon>
        <taxon>Pseudomonadati</taxon>
        <taxon>Pseudomonadota</taxon>
        <taxon>Betaproteobacteria</taxon>
        <taxon>Burkholderiales</taxon>
        <taxon>Burkholderiaceae</taxon>
        <taxon>Caballeronia</taxon>
    </lineage>
</organism>
<proteinExistence type="predicted"/>
<accession>A0A158D125</accession>
<evidence type="ECO:0000256" key="1">
    <source>
        <dbReference type="SAM" id="MobiDB-lite"/>
    </source>
</evidence>
<keyword evidence="3" id="KW-1185">Reference proteome</keyword>
<dbReference type="Proteomes" id="UP000054624">
    <property type="component" value="Unassembled WGS sequence"/>
</dbReference>
<sequence>MHDNTGQKVYLSQAGMVLDGGGKPVTITNTPDILADTPMLKCTGDILDNCNTNTRTMAGMRTVANGHTHPINNVQTGGSTINTQPPTQPE</sequence>
<dbReference type="AlphaFoldDB" id="A0A158D125"/>
<evidence type="ECO:0000313" key="3">
    <source>
        <dbReference type="Proteomes" id="UP000054624"/>
    </source>
</evidence>